<gene>
    <name evidence="1" type="ORF">PYW07_000382</name>
</gene>
<evidence type="ECO:0000313" key="1">
    <source>
        <dbReference type="EMBL" id="KAJ8737111.1"/>
    </source>
</evidence>
<dbReference type="Gene3D" id="3.40.50.1820">
    <property type="entry name" value="alpha/beta hydrolase"/>
    <property type="match status" value="1"/>
</dbReference>
<dbReference type="InterPro" id="IPR029058">
    <property type="entry name" value="AB_hydrolase_fold"/>
</dbReference>
<dbReference type="PANTHER" id="PTHR11005">
    <property type="entry name" value="LYSOSOMAL ACID LIPASE-RELATED"/>
    <property type="match status" value="1"/>
</dbReference>
<keyword evidence="2" id="KW-1185">Reference proteome</keyword>
<proteinExistence type="predicted"/>
<sequence length="105" mass="11635">MYDYGDVDNNLIKYRNTTPPTYNLKDISIPIALFSSPSDWLSSASDIQTLLGMLQDGSPRRSRGELARSAGIQRSRDIAYVIAWEAIISIKDGSQRAADSKLLGR</sequence>
<evidence type="ECO:0000313" key="2">
    <source>
        <dbReference type="Proteomes" id="UP001231518"/>
    </source>
</evidence>
<comment type="caution">
    <text evidence="1">The sequence shown here is derived from an EMBL/GenBank/DDBJ whole genome shotgun (WGS) entry which is preliminary data.</text>
</comment>
<accession>A0AAD8E0H6</accession>
<dbReference type="AlphaFoldDB" id="A0AAD8E0H6"/>
<dbReference type="Proteomes" id="UP001231518">
    <property type="component" value="Chromosome 1"/>
</dbReference>
<organism evidence="1 2">
    <name type="scientific">Mythimna separata</name>
    <name type="common">Oriental armyworm</name>
    <name type="synonym">Pseudaletia separata</name>
    <dbReference type="NCBI Taxonomy" id="271217"/>
    <lineage>
        <taxon>Eukaryota</taxon>
        <taxon>Metazoa</taxon>
        <taxon>Ecdysozoa</taxon>
        <taxon>Arthropoda</taxon>
        <taxon>Hexapoda</taxon>
        <taxon>Insecta</taxon>
        <taxon>Pterygota</taxon>
        <taxon>Neoptera</taxon>
        <taxon>Endopterygota</taxon>
        <taxon>Lepidoptera</taxon>
        <taxon>Glossata</taxon>
        <taxon>Ditrysia</taxon>
        <taxon>Noctuoidea</taxon>
        <taxon>Noctuidae</taxon>
        <taxon>Noctuinae</taxon>
        <taxon>Hadenini</taxon>
        <taxon>Mythimna</taxon>
    </lineage>
</organism>
<name>A0AAD8E0H6_MYTSE</name>
<dbReference type="EMBL" id="JARGEI010000001">
    <property type="protein sequence ID" value="KAJ8737111.1"/>
    <property type="molecule type" value="Genomic_DNA"/>
</dbReference>
<protein>
    <submittedName>
        <fullName evidence="1">Uncharacterized protein</fullName>
    </submittedName>
</protein>
<reference evidence="1" key="1">
    <citation type="submission" date="2023-03" db="EMBL/GenBank/DDBJ databases">
        <title>Chromosome-level genomes of two armyworms, Mythimna separata and Mythimna loreyi, provide insights into the biosynthesis and reception of sex pheromones.</title>
        <authorList>
            <person name="Zhao H."/>
        </authorList>
    </citation>
    <scope>NUCLEOTIDE SEQUENCE</scope>
    <source>
        <strain evidence="1">BeijingLab</strain>
        <tissue evidence="1">Pupa</tissue>
    </source>
</reference>